<evidence type="ECO:0000313" key="1">
    <source>
        <dbReference type="EMBL" id="HJD98018.1"/>
    </source>
</evidence>
<comment type="caution">
    <text evidence="1">The sequence shown here is derived from an EMBL/GenBank/DDBJ whole genome shotgun (WGS) entry which is preliminary data.</text>
</comment>
<reference evidence="1" key="1">
    <citation type="journal article" date="2021" name="PeerJ">
        <title>Extensive microbial diversity within the chicken gut microbiome revealed by metagenomics and culture.</title>
        <authorList>
            <person name="Gilroy R."/>
            <person name="Ravi A."/>
            <person name="Getino M."/>
            <person name="Pursley I."/>
            <person name="Horton D.L."/>
            <person name="Alikhan N.F."/>
            <person name="Baker D."/>
            <person name="Gharbi K."/>
            <person name="Hall N."/>
            <person name="Watson M."/>
            <person name="Adriaenssens E.M."/>
            <person name="Foster-Nyarko E."/>
            <person name="Jarju S."/>
            <person name="Secka A."/>
            <person name="Antonio M."/>
            <person name="Oren A."/>
            <person name="Chaudhuri R.R."/>
            <person name="La Ragione R."/>
            <person name="Hildebrand F."/>
            <person name="Pallen M.J."/>
        </authorList>
    </citation>
    <scope>NUCLEOTIDE SEQUENCE</scope>
    <source>
        <strain evidence="1">ChiGjej2B2-19336</strain>
    </source>
</reference>
<organism evidence="1 2">
    <name type="scientific">Mailhella massiliensis</name>
    <dbReference type="NCBI Taxonomy" id="1903261"/>
    <lineage>
        <taxon>Bacteria</taxon>
        <taxon>Pseudomonadati</taxon>
        <taxon>Thermodesulfobacteriota</taxon>
        <taxon>Desulfovibrionia</taxon>
        <taxon>Desulfovibrionales</taxon>
        <taxon>Desulfovibrionaceae</taxon>
        <taxon>Mailhella</taxon>
    </lineage>
</organism>
<dbReference type="InterPro" id="IPR029024">
    <property type="entry name" value="TerB-like"/>
</dbReference>
<accession>A0A921AXM4</accession>
<name>A0A921AXM4_9BACT</name>
<dbReference type="Pfam" id="PF04391">
    <property type="entry name" value="DUF533"/>
    <property type="match status" value="1"/>
</dbReference>
<evidence type="ECO:0000313" key="2">
    <source>
        <dbReference type="Proteomes" id="UP000698963"/>
    </source>
</evidence>
<dbReference type="Gene3D" id="1.10.3680.10">
    <property type="entry name" value="TerB-like"/>
    <property type="match status" value="1"/>
</dbReference>
<dbReference type="RefSeq" id="WP_304123322.1">
    <property type="nucleotide sequence ID" value="NZ_DYZA01000210.1"/>
</dbReference>
<dbReference type="Proteomes" id="UP000698963">
    <property type="component" value="Unassembled WGS sequence"/>
</dbReference>
<reference evidence="1" key="2">
    <citation type="submission" date="2021-09" db="EMBL/GenBank/DDBJ databases">
        <authorList>
            <person name="Gilroy R."/>
        </authorList>
    </citation>
    <scope>NUCLEOTIDE SEQUENCE</scope>
    <source>
        <strain evidence="1">ChiGjej2B2-19336</strain>
    </source>
</reference>
<dbReference type="InterPro" id="IPR007486">
    <property type="entry name" value="YebE"/>
</dbReference>
<sequence>MSLFDILNDSGLKSTLESFSAKAGKAVSTVSSQTPGGLGGLLGAGALGALLGTFVSKSVLKDAALIGAGAVAWNFYQKWSRNRNSMGTERPLPAEGAEASSVTARTENAFPDATAMLMLRAMVYTARADGHIDEAERGRIVRLTEQLFPGRDISAAMDDLMGDPINPDLLAREVQAPEQAEDVYRLSCLIVDIDHFMERSYLDALALALRISPERKAALESEVLEAKQKLLEG</sequence>
<dbReference type="EMBL" id="DYZA01000210">
    <property type="protein sequence ID" value="HJD98018.1"/>
    <property type="molecule type" value="Genomic_DNA"/>
</dbReference>
<dbReference type="AlphaFoldDB" id="A0A921AXM4"/>
<proteinExistence type="predicted"/>
<dbReference type="SUPFAM" id="SSF158682">
    <property type="entry name" value="TerB-like"/>
    <property type="match status" value="1"/>
</dbReference>
<protein>
    <submittedName>
        <fullName evidence="1">Tellurite resistance TerB family protein</fullName>
    </submittedName>
</protein>
<dbReference type="CDD" id="cd07178">
    <property type="entry name" value="terB_like_YebE"/>
    <property type="match status" value="1"/>
</dbReference>
<gene>
    <name evidence="1" type="ORF">K8W16_10290</name>
</gene>